<accession>A0AA86IXC3</accession>
<evidence type="ECO:0000313" key="2">
    <source>
        <dbReference type="Proteomes" id="UP001329151"/>
    </source>
</evidence>
<dbReference type="KEGG" id="lto:RGQ30_02700"/>
<dbReference type="EMBL" id="AP028947">
    <property type="protein sequence ID" value="BET24769.1"/>
    <property type="molecule type" value="Genomic_DNA"/>
</dbReference>
<dbReference type="RefSeq" id="WP_130558692.1">
    <property type="nucleotide sequence ID" value="NZ_AP028947.1"/>
</dbReference>
<gene>
    <name evidence="1" type="ORF">RGQ30_02700</name>
</gene>
<evidence type="ECO:0000313" key="1">
    <source>
        <dbReference type="EMBL" id="BET24769.1"/>
    </source>
</evidence>
<organism evidence="1 2">
    <name type="scientific">Limnobacter thiooxidans</name>
    <dbReference type="NCBI Taxonomy" id="131080"/>
    <lineage>
        <taxon>Bacteria</taxon>
        <taxon>Pseudomonadati</taxon>
        <taxon>Pseudomonadota</taxon>
        <taxon>Betaproteobacteria</taxon>
        <taxon>Burkholderiales</taxon>
        <taxon>Burkholderiaceae</taxon>
        <taxon>Limnobacter</taxon>
    </lineage>
</organism>
<protein>
    <recommendedName>
        <fullName evidence="3">Glycosyltransferase family 1 protein</fullName>
    </recommendedName>
</protein>
<reference evidence="1 2" key="1">
    <citation type="submission" date="2023-10" db="EMBL/GenBank/DDBJ databases">
        <title>Complete Genome Sequence of Limnobacter thiooxidans CS-K2T, Isolated from freshwater lake sediments in Bavaria, Germany.</title>
        <authorList>
            <person name="Naruki M."/>
            <person name="Watanabe A."/>
            <person name="Warashina T."/>
            <person name="Morita T."/>
            <person name="Arakawa K."/>
        </authorList>
    </citation>
    <scope>NUCLEOTIDE SEQUENCE [LARGE SCALE GENOMIC DNA]</scope>
    <source>
        <strain evidence="1 2">CS-K2</strain>
    </source>
</reference>
<dbReference type="SUPFAM" id="SSF53756">
    <property type="entry name" value="UDP-Glycosyltransferase/glycogen phosphorylase"/>
    <property type="match status" value="1"/>
</dbReference>
<dbReference type="Proteomes" id="UP001329151">
    <property type="component" value="Chromosome"/>
</dbReference>
<keyword evidence="2" id="KW-1185">Reference proteome</keyword>
<evidence type="ECO:0008006" key="3">
    <source>
        <dbReference type="Google" id="ProtNLM"/>
    </source>
</evidence>
<proteinExistence type="predicted"/>
<sequence length="324" mass="37731">MSTVNLNFVIPRHPHLSDLSVDEFSLNDFPYWLGGAVNWVLRAYVNLKENYPNSTVSYSLCESSINIIHVRTLRELGGKKGCYCVVIRADYRRLYDCDVEIVQNIRQANYSRKRFYITYWALPRIIKRVNRWPPRVIGYAGRLGPNNLDEKVVNYLNEQFGKLIEFRIIPNELWHDASDIDIYLAYRNRASRHSINKPPSKLINAWLSEVPLIAGMDIAYRDLGIHGADYLACDGVDQLISSVDRLLNDKEFYERIVRNGVLRSSAYSDTVITEEWIRVVQFAQSDYHNIKSKSKILKYLKCALMRSVDSFIDILYNFKEKISK</sequence>
<dbReference type="AlphaFoldDB" id="A0AA86IXC3"/>
<name>A0AA86IXC3_9BURK</name>